<dbReference type="GO" id="GO:0030288">
    <property type="term" value="C:outer membrane-bounded periplasmic space"/>
    <property type="evidence" value="ECO:0007669"/>
    <property type="project" value="InterPro"/>
</dbReference>
<dbReference type="GO" id="GO:0031992">
    <property type="term" value="F:energy transducer activity"/>
    <property type="evidence" value="ECO:0007669"/>
    <property type="project" value="InterPro"/>
</dbReference>
<evidence type="ECO:0000256" key="10">
    <source>
        <dbReference type="RuleBase" id="RU362123"/>
    </source>
</evidence>
<keyword evidence="9" id="KW-0472">Membrane</keyword>
<evidence type="ECO:0000256" key="4">
    <source>
        <dbReference type="ARBA" id="ARBA00022475"/>
    </source>
</evidence>
<keyword evidence="13" id="KW-1185">Reference proteome</keyword>
<evidence type="ECO:0000256" key="7">
    <source>
        <dbReference type="ARBA" id="ARBA00022927"/>
    </source>
</evidence>
<dbReference type="KEGG" id="wma:WM2015_193"/>
<dbReference type="GO" id="GO:0015891">
    <property type="term" value="P:siderophore transport"/>
    <property type="evidence" value="ECO:0007669"/>
    <property type="project" value="InterPro"/>
</dbReference>
<dbReference type="OrthoDB" id="1628901at2"/>
<dbReference type="InterPro" id="IPR006260">
    <property type="entry name" value="TonB/TolA_C"/>
</dbReference>
<reference evidence="12 13" key="1">
    <citation type="submission" date="2015-07" db="EMBL/GenBank/DDBJ databases">
        <authorList>
            <person name="Noorani M."/>
        </authorList>
    </citation>
    <scope>NUCLEOTIDE SEQUENCE [LARGE SCALE GENOMIC DNA]</scope>
    <source>
        <strain evidence="12 13">KCTC 42284</strain>
    </source>
</reference>
<dbReference type="EMBL" id="CP012154">
    <property type="protein sequence ID" value="AKS40582.1"/>
    <property type="molecule type" value="Genomic_DNA"/>
</dbReference>
<protein>
    <recommendedName>
        <fullName evidence="10">Protein TonB</fullName>
    </recommendedName>
</protein>
<keyword evidence="7 10" id="KW-0653">Protein transport</keyword>
<keyword evidence="6" id="KW-0812">Transmembrane</keyword>
<sequence>MNSVLRYLCMVAIAAVLTLSSFYLMHRLIAQAPQSPPLVHTEHSIHFGPVDIPEDPRRKVREVAPEEPEPVEQPTIPQRGPITRIVPDRSMVDLAPSDYGEKILTGGVQPVPPSSNRDARPTNPIAPIYPRRAALEGVEGWVRVEVVVDANGLVRSSRVIDSDPRGVFDDAALRSVNRWSWEPRLVNGRPVQQTVVQELVFSLNES</sequence>
<name>A0A0K0XSI3_9GAMM</name>
<feature type="domain" description="TonB C-terminal" evidence="11">
    <location>
        <begin position="114"/>
        <end position="206"/>
    </location>
</feature>
<evidence type="ECO:0000256" key="1">
    <source>
        <dbReference type="ARBA" id="ARBA00004383"/>
    </source>
</evidence>
<evidence type="ECO:0000259" key="11">
    <source>
        <dbReference type="PROSITE" id="PS52015"/>
    </source>
</evidence>
<comment type="subcellular location">
    <subcellularLocation>
        <location evidence="1 10">Cell inner membrane</location>
        <topology evidence="1 10">Single-pass membrane protein</topology>
        <orientation evidence="1 10">Periplasmic side</orientation>
    </subcellularLocation>
</comment>
<dbReference type="InterPro" id="IPR051045">
    <property type="entry name" value="TonB-dependent_transducer"/>
</dbReference>
<keyword evidence="3 10" id="KW-0813">Transport</keyword>
<organism evidence="12 13">
    <name type="scientific">Wenzhouxiangella marina</name>
    <dbReference type="NCBI Taxonomy" id="1579979"/>
    <lineage>
        <taxon>Bacteria</taxon>
        <taxon>Pseudomonadati</taxon>
        <taxon>Pseudomonadota</taxon>
        <taxon>Gammaproteobacteria</taxon>
        <taxon>Chromatiales</taxon>
        <taxon>Wenzhouxiangellaceae</taxon>
        <taxon>Wenzhouxiangella</taxon>
    </lineage>
</organism>
<dbReference type="InterPro" id="IPR003538">
    <property type="entry name" value="TonB"/>
</dbReference>
<dbReference type="PROSITE" id="PS52015">
    <property type="entry name" value="TONB_CTD"/>
    <property type="match status" value="1"/>
</dbReference>
<gene>
    <name evidence="12" type="ORF">WM2015_193</name>
</gene>
<accession>A0A0K0XSI3</accession>
<keyword evidence="10" id="KW-0735">Signal-anchor</keyword>
<dbReference type="AlphaFoldDB" id="A0A0K0XSI3"/>
<comment type="function">
    <text evidence="10">Interacts with outer membrane receptor proteins that carry out high-affinity binding and energy dependent uptake into the periplasmic space of specific substrates. It could act to transduce energy from the cytoplasmic membrane to specific energy-requiring processes in the outer membrane, resulting in the release into the periplasm of ligands bound by these outer membrane proteins.</text>
</comment>
<keyword evidence="8" id="KW-1133">Transmembrane helix</keyword>
<keyword evidence="5 10" id="KW-0997">Cell inner membrane</keyword>
<proteinExistence type="inferred from homology"/>
<dbReference type="PANTHER" id="PTHR33446">
    <property type="entry name" value="PROTEIN TONB-RELATED"/>
    <property type="match status" value="1"/>
</dbReference>
<dbReference type="Pfam" id="PF03544">
    <property type="entry name" value="TonB_C"/>
    <property type="match status" value="1"/>
</dbReference>
<evidence type="ECO:0000256" key="5">
    <source>
        <dbReference type="ARBA" id="ARBA00022519"/>
    </source>
</evidence>
<evidence type="ECO:0000256" key="8">
    <source>
        <dbReference type="ARBA" id="ARBA00022989"/>
    </source>
</evidence>
<dbReference type="InterPro" id="IPR037682">
    <property type="entry name" value="TonB_C"/>
</dbReference>
<evidence type="ECO:0000256" key="9">
    <source>
        <dbReference type="ARBA" id="ARBA00023136"/>
    </source>
</evidence>
<evidence type="ECO:0000313" key="13">
    <source>
        <dbReference type="Proteomes" id="UP000066624"/>
    </source>
</evidence>
<dbReference type="Proteomes" id="UP000066624">
    <property type="component" value="Chromosome"/>
</dbReference>
<keyword evidence="4 10" id="KW-1003">Cell membrane</keyword>
<evidence type="ECO:0000256" key="3">
    <source>
        <dbReference type="ARBA" id="ARBA00022448"/>
    </source>
</evidence>
<dbReference type="Gene3D" id="3.30.1150.10">
    <property type="match status" value="1"/>
</dbReference>
<evidence type="ECO:0000256" key="6">
    <source>
        <dbReference type="ARBA" id="ARBA00022692"/>
    </source>
</evidence>
<dbReference type="NCBIfam" id="TIGR01352">
    <property type="entry name" value="tonB_Cterm"/>
    <property type="match status" value="1"/>
</dbReference>
<dbReference type="RefSeq" id="WP_082169328.1">
    <property type="nucleotide sequence ID" value="NZ_CP012154.1"/>
</dbReference>
<dbReference type="SUPFAM" id="SSF74653">
    <property type="entry name" value="TolA/TonB C-terminal domain"/>
    <property type="match status" value="1"/>
</dbReference>
<dbReference type="GO" id="GO:0005886">
    <property type="term" value="C:plasma membrane"/>
    <property type="evidence" value="ECO:0007669"/>
    <property type="project" value="UniProtKB-SubCell"/>
</dbReference>
<comment type="similarity">
    <text evidence="2 10">Belongs to the TonB family.</text>
</comment>
<dbReference type="GO" id="GO:0015031">
    <property type="term" value="P:protein transport"/>
    <property type="evidence" value="ECO:0007669"/>
    <property type="project" value="UniProtKB-UniRule"/>
</dbReference>
<dbReference type="STRING" id="1579979.WM2015_193"/>
<dbReference type="GO" id="GO:0055085">
    <property type="term" value="P:transmembrane transport"/>
    <property type="evidence" value="ECO:0007669"/>
    <property type="project" value="InterPro"/>
</dbReference>
<evidence type="ECO:0000313" key="12">
    <source>
        <dbReference type="EMBL" id="AKS40582.1"/>
    </source>
</evidence>
<evidence type="ECO:0000256" key="2">
    <source>
        <dbReference type="ARBA" id="ARBA00006555"/>
    </source>
</evidence>
<dbReference type="PRINTS" id="PR01374">
    <property type="entry name" value="TONBPROTEIN"/>
</dbReference>